<keyword evidence="2" id="KW-0472">Membrane</keyword>
<keyword evidence="2" id="KW-1133">Transmembrane helix</keyword>
<evidence type="ECO:0000256" key="1">
    <source>
        <dbReference type="SAM" id="MobiDB-lite"/>
    </source>
</evidence>
<evidence type="ECO:0000313" key="4">
    <source>
        <dbReference type="Proteomes" id="UP000318288"/>
    </source>
</evidence>
<dbReference type="Proteomes" id="UP000318288">
    <property type="component" value="Unassembled WGS sequence"/>
</dbReference>
<proteinExistence type="predicted"/>
<feature type="transmembrane region" description="Helical" evidence="2">
    <location>
        <begin position="75"/>
        <end position="99"/>
    </location>
</feature>
<dbReference type="EMBL" id="SJPW01000004">
    <property type="protein sequence ID" value="TWU54440.1"/>
    <property type="molecule type" value="Genomic_DNA"/>
</dbReference>
<reference evidence="3 4" key="1">
    <citation type="submission" date="2019-02" db="EMBL/GenBank/DDBJ databases">
        <title>Deep-cultivation of Planctomycetes and their phenomic and genomic characterization uncovers novel biology.</title>
        <authorList>
            <person name="Wiegand S."/>
            <person name="Jogler M."/>
            <person name="Boedeker C."/>
            <person name="Pinto D."/>
            <person name="Vollmers J."/>
            <person name="Rivas-Marin E."/>
            <person name="Kohn T."/>
            <person name="Peeters S.H."/>
            <person name="Heuer A."/>
            <person name="Rast P."/>
            <person name="Oberbeckmann S."/>
            <person name="Bunk B."/>
            <person name="Jeske O."/>
            <person name="Meyerdierks A."/>
            <person name="Storesund J.E."/>
            <person name="Kallscheuer N."/>
            <person name="Luecker S."/>
            <person name="Lage O.M."/>
            <person name="Pohl T."/>
            <person name="Merkel B.J."/>
            <person name="Hornburger P."/>
            <person name="Mueller R.-W."/>
            <person name="Bruemmer F."/>
            <person name="Labrenz M."/>
            <person name="Spormann A.M."/>
            <person name="Op Den Camp H."/>
            <person name="Overmann J."/>
            <person name="Amann R."/>
            <person name="Jetten M.S.M."/>
            <person name="Mascher T."/>
            <person name="Medema M.H."/>
            <person name="Devos D.P."/>
            <person name="Kaster A.-K."/>
            <person name="Ovreas L."/>
            <person name="Rohde M."/>
            <person name="Galperin M.Y."/>
            <person name="Jogler C."/>
        </authorList>
    </citation>
    <scope>NUCLEOTIDE SEQUENCE [LARGE SCALE GENOMIC DNA]</scope>
    <source>
        <strain evidence="3 4">Poly51</strain>
    </source>
</reference>
<dbReference type="AlphaFoldDB" id="A0A5C6F1P1"/>
<feature type="transmembrane region" description="Helical" evidence="2">
    <location>
        <begin position="119"/>
        <end position="142"/>
    </location>
</feature>
<gene>
    <name evidence="3" type="ORF">Poly51_31590</name>
</gene>
<name>A0A5C6F1P1_9BACT</name>
<sequence>MSEPQVNASRLDSSGNEMVLRDDHIIETVATLQRRIEDRFPNAGLASLCMRLHQVACKAAEKSASIAQPIRWIRVFVYLIAAALLGSLVAAIYFAIQFVNIDPAAIAEEISAEPVGVVFWIQALESILNDIIFLAIAIFFLFSLENRIKRRRALAALHELRSIAHVIDMHQLTKDPERFFRKNSDTKHSPKQTMTPFLLNRYLDYCSEMLSLTGKIAALYVQHFDDADAVAAVSEIEQLTNGMSRKIWQKIMVLEQSREALDRIDAEHATAASKTHTAPVTPAMPPTSDPSDSSVRQVPRRSKGDAS</sequence>
<feature type="region of interest" description="Disordered" evidence="1">
    <location>
        <begin position="267"/>
        <end position="307"/>
    </location>
</feature>
<keyword evidence="4" id="KW-1185">Reference proteome</keyword>
<evidence type="ECO:0000256" key="2">
    <source>
        <dbReference type="SAM" id="Phobius"/>
    </source>
</evidence>
<accession>A0A5C6F1P1</accession>
<protein>
    <submittedName>
        <fullName evidence="3">Uncharacterized protein</fullName>
    </submittedName>
</protein>
<evidence type="ECO:0000313" key="3">
    <source>
        <dbReference type="EMBL" id="TWU54440.1"/>
    </source>
</evidence>
<organism evidence="3 4">
    <name type="scientific">Rubripirellula tenax</name>
    <dbReference type="NCBI Taxonomy" id="2528015"/>
    <lineage>
        <taxon>Bacteria</taxon>
        <taxon>Pseudomonadati</taxon>
        <taxon>Planctomycetota</taxon>
        <taxon>Planctomycetia</taxon>
        <taxon>Pirellulales</taxon>
        <taxon>Pirellulaceae</taxon>
        <taxon>Rubripirellula</taxon>
    </lineage>
</organism>
<keyword evidence="2" id="KW-0812">Transmembrane</keyword>
<comment type="caution">
    <text evidence="3">The sequence shown here is derived from an EMBL/GenBank/DDBJ whole genome shotgun (WGS) entry which is preliminary data.</text>
</comment>